<evidence type="ECO:0008006" key="4">
    <source>
        <dbReference type="Google" id="ProtNLM"/>
    </source>
</evidence>
<feature type="region of interest" description="Disordered" evidence="1">
    <location>
        <begin position="147"/>
        <end position="194"/>
    </location>
</feature>
<proteinExistence type="predicted"/>
<dbReference type="EMBL" id="QPEX01000037">
    <property type="protein sequence ID" value="RCS43988.1"/>
    <property type="molecule type" value="Genomic_DNA"/>
</dbReference>
<name>A0A368KMV4_9BACT</name>
<dbReference type="AlphaFoldDB" id="A0A368KMV4"/>
<gene>
    <name evidence="2" type="ORF">DTL42_18570</name>
</gene>
<accession>A0A368KMV4</accession>
<comment type="caution">
    <text evidence="2">The sequence shown here is derived from an EMBL/GenBank/DDBJ whole genome shotgun (WGS) entry which is preliminary data.</text>
</comment>
<dbReference type="Proteomes" id="UP000253562">
    <property type="component" value="Unassembled WGS sequence"/>
</dbReference>
<sequence length="304" mass="33948">MSDQSNASAAEVQSKLQHLNSLLLDLLLPAEKVAAICREIDFAFRDRVYTPMVTVWMFITQVLSADHSCQQAVARLNGWRAAQGLSRCSSETTSYCKARKRLPEALFERLLAWIALQCNEATVDKWLFHGREVDLVDGTRRTSLFTGDRRGKTIDAVGQPANNHSRTESRQQPKPQRTPPDLTPPETIQAPAVSPKVDQYPGGYNEFEVKLVTFEPGTFSSLRLNHYVSSNRKRFGRSSDGLPIGSGYLLIQSSHFEKSSPKSLPVKRFSEAYAWALGRCSRLPFGISCLKFASNNSNGPIRLI</sequence>
<reference evidence="2 3" key="1">
    <citation type="submission" date="2018-07" db="EMBL/GenBank/DDBJ databases">
        <title>Comparative genomes isolates from brazilian mangrove.</title>
        <authorList>
            <person name="De Araujo J.E."/>
            <person name="Taketani R.G."/>
            <person name="Silva M.C.P."/>
            <person name="Lourenco M.V."/>
            <person name="Oliveira V.M."/>
            <person name="Andreote F.D."/>
        </authorList>
    </citation>
    <scope>NUCLEOTIDE SEQUENCE [LARGE SCALE GENOMIC DNA]</scope>
    <source>
        <strain evidence="2 3">HEX PRIS-MGV</strain>
    </source>
</reference>
<evidence type="ECO:0000313" key="3">
    <source>
        <dbReference type="Proteomes" id="UP000253562"/>
    </source>
</evidence>
<protein>
    <recommendedName>
        <fullName evidence="4">Transposase</fullName>
    </recommendedName>
</protein>
<evidence type="ECO:0000313" key="2">
    <source>
        <dbReference type="EMBL" id="RCS43988.1"/>
    </source>
</evidence>
<evidence type="ECO:0000256" key="1">
    <source>
        <dbReference type="SAM" id="MobiDB-lite"/>
    </source>
</evidence>
<organism evidence="2 3">
    <name type="scientific">Bremerella cremea</name>
    <dbReference type="NCBI Taxonomy" id="1031537"/>
    <lineage>
        <taxon>Bacteria</taxon>
        <taxon>Pseudomonadati</taxon>
        <taxon>Planctomycetota</taxon>
        <taxon>Planctomycetia</taxon>
        <taxon>Pirellulales</taxon>
        <taxon>Pirellulaceae</taxon>
        <taxon>Bremerella</taxon>
    </lineage>
</organism>